<evidence type="ECO:0000313" key="2">
    <source>
        <dbReference type="EMBL" id="QNN75302.1"/>
    </source>
</evidence>
<keyword evidence="1" id="KW-0472">Membrane</keyword>
<keyword evidence="3" id="KW-1185">Reference proteome</keyword>
<evidence type="ECO:0000313" key="3">
    <source>
        <dbReference type="Proteomes" id="UP000515800"/>
    </source>
</evidence>
<gene>
    <name evidence="2" type="ORF">H9L19_08055</name>
</gene>
<dbReference type="RefSeq" id="WP_187529136.1">
    <property type="nucleotide sequence ID" value="NZ_CP060724.1"/>
</dbReference>
<name>A0A7G9T5C7_9LACO</name>
<dbReference type="KEGG" id="wdi:H9L19_08055"/>
<feature type="transmembrane region" description="Helical" evidence="1">
    <location>
        <begin position="21"/>
        <end position="39"/>
    </location>
</feature>
<dbReference type="AlphaFoldDB" id="A0A7G9T5C7"/>
<evidence type="ECO:0000256" key="1">
    <source>
        <dbReference type="SAM" id="Phobius"/>
    </source>
</evidence>
<reference evidence="2 3" key="1">
    <citation type="submission" date="2020-08" db="EMBL/GenBank/DDBJ databases">
        <title>Genome sequence of Weissella diestrammenae KACC 16890T.</title>
        <authorList>
            <person name="Hyun D.-W."/>
            <person name="Bae J.-W."/>
        </authorList>
    </citation>
    <scope>NUCLEOTIDE SEQUENCE [LARGE SCALE GENOMIC DNA]</scope>
    <source>
        <strain evidence="2 3">KACC 16890</strain>
    </source>
</reference>
<proteinExistence type="predicted"/>
<organism evidence="2 3">
    <name type="scientific">Weissella diestrammenae</name>
    <dbReference type="NCBI Taxonomy" id="1162633"/>
    <lineage>
        <taxon>Bacteria</taxon>
        <taxon>Bacillati</taxon>
        <taxon>Bacillota</taxon>
        <taxon>Bacilli</taxon>
        <taxon>Lactobacillales</taxon>
        <taxon>Lactobacillaceae</taxon>
        <taxon>Weissella</taxon>
    </lineage>
</organism>
<protein>
    <submittedName>
        <fullName evidence="2">Uncharacterized protein</fullName>
    </submittedName>
</protein>
<sequence length="177" mass="18938">MKNRSERHANPKSKGKRRVKVFIGVLITIAIVAFGALQLERYVVDQQAAKLVSAMAPATTTKTTAGTISKLKLAASTPEQIATRLNENESGLVARSKQSISSAEASTSENGIIYTIATDKLNTTTVNMLLSANGDQVKQMAKKIVSSMADAGTNNPKMTINIVDSNGKLIKQLVYTN</sequence>
<accession>A0A7G9T5C7</accession>
<dbReference type="Proteomes" id="UP000515800">
    <property type="component" value="Chromosome"/>
</dbReference>
<dbReference type="EMBL" id="CP060724">
    <property type="protein sequence ID" value="QNN75302.1"/>
    <property type="molecule type" value="Genomic_DNA"/>
</dbReference>
<keyword evidence="1" id="KW-1133">Transmembrane helix</keyword>
<keyword evidence="1" id="KW-0812">Transmembrane</keyword>